<evidence type="ECO:0000313" key="6">
    <source>
        <dbReference type="Proteomes" id="UP000191554"/>
    </source>
</evidence>
<dbReference type="GO" id="GO:0010181">
    <property type="term" value="F:FMN binding"/>
    <property type="evidence" value="ECO:0007669"/>
    <property type="project" value="InterPro"/>
</dbReference>
<dbReference type="InterPro" id="IPR002563">
    <property type="entry name" value="Flavin_Rdtase-like_dom"/>
</dbReference>
<dbReference type="SUPFAM" id="SSF50475">
    <property type="entry name" value="FMN-binding split barrel"/>
    <property type="match status" value="1"/>
</dbReference>
<dbReference type="Pfam" id="PF01613">
    <property type="entry name" value="Flavin_Reduct"/>
    <property type="match status" value="1"/>
</dbReference>
<dbReference type="Gene3D" id="2.30.110.10">
    <property type="entry name" value="Electron Transport, Fmn-binding Protein, Chain A"/>
    <property type="match status" value="1"/>
</dbReference>
<evidence type="ECO:0000259" key="4">
    <source>
        <dbReference type="SMART" id="SM00903"/>
    </source>
</evidence>
<dbReference type="GO" id="GO:0016646">
    <property type="term" value="F:oxidoreductase activity, acting on the CH-NH group of donors, NAD or NADP as acceptor"/>
    <property type="evidence" value="ECO:0007669"/>
    <property type="project" value="UniProtKB-ARBA"/>
</dbReference>
<reference evidence="5 6" key="1">
    <citation type="submission" date="2017-03" db="EMBL/GenBank/DDBJ databases">
        <title>Genome sequence of Clostridium hungatei DSM 14427.</title>
        <authorList>
            <person name="Poehlein A."/>
            <person name="Daniel R."/>
        </authorList>
    </citation>
    <scope>NUCLEOTIDE SEQUENCE [LARGE SCALE GENOMIC DNA]</scope>
    <source>
        <strain evidence="5 6">DSM 14427</strain>
    </source>
</reference>
<dbReference type="AlphaFoldDB" id="A0A1V4SFE6"/>
<dbReference type="PANTHER" id="PTHR43567">
    <property type="entry name" value="FLAVOREDOXIN-RELATED-RELATED"/>
    <property type="match status" value="1"/>
</dbReference>
<evidence type="ECO:0000313" key="5">
    <source>
        <dbReference type="EMBL" id="OPX42590.1"/>
    </source>
</evidence>
<dbReference type="SMART" id="SM00903">
    <property type="entry name" value="Flavin_Reduct"/>
    <property type="match status" value="1"/>
</dbReference>
<evidence type="ECO:0000256" key="1">
    <source>
        <dbReference type="ARBA" id="ARBA00001917"/>
    </source>
</evidence>
<gene>
    <name evidence="5" type="primary">flr_2</name>
    <name evidence="5" type="ORF">CLHUN_35570</name>
</gene>
<comment type="similarity">
    <text evidence="3">Belongs to the flavoredoxin family.</text>
</comment>
<dbReference type="OrthoDB" id="9794638at2"/>
<keyword evidence="2" id="KW-0285">Flavoprotein</keyword>
<dbReference type="Proteomes" id="UP000191554">
    <property type="component" value="Unassembled WGS sequence"/>
</dbReference>
<dbReference type="InterPro" id="IPR012349">
    <property type="entry name" value="Split_barrel_FMN-bd"/>
</dbReference>
<evidence type="ECO:0000256" key="3">
    <source>
        <dbReference type="ARBA" id="ARBA00038054"/>
    </source>
</evidence>
<dbReference type="RefSeq" id="WP_080065977.1">
    <property type="nucleotide sequence ID" value="NZ_MZGX01000027.1"/>
</dbReference>
<accession>A0A1V4SFE6</accession>
<organism evidence="5 6">
    <name type="scientific">Ruminiclostridium hungatei</name>
    <name type="common">Clostridium hungatei</name>
    <dbReference type="NCBI Taxonomy" id="48256"/>
    <lineage>
        <taxon>Bacteria</taxon>
        <taxon>Bacillati</taxon>
        <taxon>Bacillota</taxon>
        <taxon>Clostridia</taxon>
        <taxon>Eubacteriales</taxon>
        <taxon>Oscillospiraceae</taxon>
        <taxon>Ruminiclostridium</taxon>
    </lineage>
</organism>
<comment type="caution">
    <text evidence="5">The sequence shown here is derived from an EMBL/GenBank/DDBJ whole genome shotgun (WGS) entry which is preliminary data.</text>
</comment>
<name>A0A1V4SFE6_RUMHU</name>
<sequence>MAKQIWKPSTMLNPVPVVMVTCADKNGKPNIITLAWVGTVNSDPPMVSISVRKQRYSYELLKESGEFVINLPTRNLTFATDFCGVKSGRDTDKFEAVKLTAQKASKVQAPLIKECPVNLECVVRQVVELGSHDLFLAEVVATNVDESLLDENGKLNLHNAGLISYSHGEYFPLGASLGYFGYSVTKRKNLKRNLKTEVKNRNKKPGQNRKKTAPK</sequence>
<dbReference type="STRING" id="48256.CLHUN_35570"/>
<keyword evidence="6" id="KW-1185">Reference proteome</keyword>
<dbReference type="PANTHER" id="PTHR43567:SF1">
    <property type="entry name" value="FLAVOREDOXIN"/>
    <property type="match status" value="1"/>
</dbReference>
<dbReference type="InterPro" id="IPR052174">
    <property type="entry name" value="Flavoredoxin"/>
</dbReference>
<feature type="domain" description="Flavin reductase like" evidence="4">
    <location>
        <begin position="11"/>
        <end position="164"/>
    </location>
</feature>
<comment type="cofactor">
    <cofactor evidence="1">
        <name>FMN</name>
        <dbReference type="ChEBI" id="CHEBI:58210"/>
    </cofactor>
</comment>
<dbReference type="EMBL" id="MZGX01000027">
    <property type="protein sequence ID" value="OPX42590.1"/>
    <property type="molecule type" value="Genomic_DNA"/>
</dbReference>
<evidence type="ECO:0000256" key="2">
    <source>
        <dbReference type="ARBA" id="ARBA00022630"/>
    </source>
</evidence>
<protein>
    <submittedName>
        <fullName evidence="5">Flavoredoxin</fullName>
    </submittedName>
</protein>
<proteinExistence type="inferred from homology"/>